<organism evidence="1 2">
    <name type="scientific">Streptococcus parasuis</name>
    <dbReference type="NCBI Taxonomy" id="1501662"/>
    <lineage>
        <taxon>Bacteria</taxon>
        <taxon>Bacillati</taxon>
        <taxon>Bacillota</taxon>
        <taxon>Bacilli</taxon>
        <taxon>Lactobacillales</taxon>
        <taxon>Streptococcaceae</taxon>
        <taxon>Streptococcus</taxon>
    </lineage>
</organism>
<keyword evidence="2" id="KW-1185">Reference proteome</keyword>
<dbReference type="EMBL" id="JBEPLX010000005">
    <property type="protein sequence ID" value="MET3533462.1"/>
    <property type="molecule type" value="Genomic_DNA"/>
</dbReference>
<gene>
    <name evidence="1" type="ORF">ABID50_000618</name>
</gene>
<evidence type="ECO:0000313" key="2">
    <source>
        <dbReference type="Proteomes" id="UP001549134"/>
    </source>
</evidence>
<sequence>MTLELFSIYFIIGRLLTFTKFDEIKKEGVTFPLFT</sequence>
<protein>
    <submittedName>
        <fullName evidence="1">Uncharacterized protein</fullName>
    </submittedName>
</protein>
<accession>A0ABV2ES09</accession>
<evidence type="ECO:0000313" key="1">
    <source>
        <dbReference type="EMBL" id="MET3533462.1"/>
    </source>
</evidence>
<proteinExistence type="predicted"/>
<name>A0ABV2ES09_9STRE</name>
<comment type="caution">
    <text evidence="1">The sequence shown here is derived from an EMBL/GenBank/DDBJ whole genome shotgun (WGS) entry which is preliminary data.</text>
</comment>
<reference evidence="1 2" key="1">
    <citation type="submission" date="2024-06" db="EMBL/GenBank/DDBJ databases">
        <title>Genomic Encyclopedia of Type Strains, Phase IV (KMG-IV): sequencing the most valuable type-strain genomes for metagenomic binning, comparative biology and taxonomic classification.</title>
        <authorList>
            <person name="Goeker M."/>
        </authorList>
    </citation>
    <scope>NUCLEOTIDE SEQUENCE [LARGE SCALE GENOMIC DNA]</scope>
    <source>
        <strain evidence="1 2">DSM 29126</strain>
    </source>
</reference>
<dbReference type="Proteomes" id="UP001549134">
    <property type="component" value="Unassembled WGS sequence"/>
</dbReference>